<dbReference type="Proteomes" id="UP001273505">
    <property type="component" value="Unassembled WGS sequence"/>
</dbReference>
<evidence type="ECO:0000313" key="3">
    <source>
        <dbReference type="Proteomes" id="UP001273505"/>
    </source>
</evidence>
<dbReference type="Gene3D" id="3.40.50.1820">
    <property type="entry name" value="alpha/beta hydrolase"/>
    <property type="match status" value="1"/>
</dbReference>
<dbReference type="RefSeq" id="WP_302724482.1">
    <property type="nucleotide sequence ID" value="NZ_JAULRU010000797.1"/>
</dbReference>
<dbReference type="Pfam" id="PF12146">
    <property type="entry name" value="Hydrolase_4"/>
    <property type="match status" value="1"/>
</dbReference>
<evidence type="ECO:0000313" key="2">
    <source>
        <dbReference type="EMBL" id="MDX6847885.1"/>
    </source>
</evidence>
<organism evidence="2 3">
    <name type="scientific">Gilvimarinus gilvus</name>
    <dbReference type="NCBI Taxonomy" id="3058038"/>
    <lineage>
        <taxon>Bacteria</taxon>
        <taxon>Pseudomonadati</taxon>
        <taxon>Pseudomonadota</taxon>
        <taxon>Gammaproteobacteria</taxon>
        <taxon>Cellvibrionales</taxon>
        <taxon>Cellvibrionaceae</taxon>
        <taxon>Gilvimarinus</taxon>
    </lineage>
</organism>
<dbReference type="PANTHER" id="PTHR42103">
    <property type="entry name" value="ALPHA/BETA-HYDROLASES SUPERFAMILY PROTEIN"/>
    <property type="match status" value="1"/>
</dbReference>
<protein>
    <submittedName>
        <fullName evidence="2">Alpha/beta hydrolase</fullName>
    </submittedName>
</protein>
<accession>A0ABU4RSM6</accession>
<keyword evidence="3" id="KW-1185">Reference proteome</keyword>
<reference evidence="2 3" key="1">
    <citation type="submission" date="2023-11" db="EMBL/GenBank/DDBJ databases">
        <title>Gilvimarinus fulvus sp. nov., isolated from the surface of Kelp.</title>
        <authorList>
            <person name="Sun Y.Y."/>
            <person name="Gong Y."/>
            <person name="Du Z.J."/>
        </authorList>
    </citation>
    <scope>NUCLEOTIDE SEQUENCE [LARGE SCALE GENOMIC DNA]</scope>
    <source>
        <strain evidence="2 3">SDUM040013</strain>
    </source>
</reference>
<sequence>MSNLLTQPSALISGPMGVIEVAGTPASPGAPYSDTGAAAIVCHPHPLHGGTMNNKVVTTLARAYRDLGIGALRFNFRGVGHSEGKHDNAIGEVEDLVAVASALLTENPNTPLLLAGFSFGSSIAAQASYRLPCLHLSLIAPPVPRYVFERAGKFLAPVCIVQGDDDERVEEPAVRSWAGELSGDVQYHCFVGAGHFFHGRLTELKQVIAKALIDQLPPEELLQ</sequence>
<gene>
    <name evidence="2" type="ORF">SCD92_00850</name>
</gene>
<proteinExistence type="predicted"/>
<dbReference type="SUPFAM" id="SSF53474">
    <property type="entry name" value="alpha/beta-Hydrolases"/>
    <property type="match status" value="1"/>
</dbReference>
<feature type="domain" description="Serine aminopeptidase S33" evidence="1">
    <location>
        <begin position="47"/>
        <end position="132"/>
    </location>
</feature>
<name>A0ABU4RSM6_9GAMM</name>
<comment type="caution">
    <text evidence="2">The sequence shown here is derived from an EMBL/GenBank/DDBJ whole genome shotgun (WGS) entry which is preliminary data.</text>
</comment>
<keyword evidence="2" id="KW-0378">Hydrolase</keyword>
<dbReference type="InterPro" id="IPR029058">
    <property type="entry name" value="AB_hydrolase_fold"/>
</dbReference>
<dbReference type="InterPro" id="IPR022742">
    <property type="entry name" value="Hydrolase_4"/>
</dbReference>
<dbReference type="GO" id="GO:0016787">
    <property type="term" value="F:hydrolase activity"/>
    <property type="evidence" value="ECO:0007669"/>
    <property type="project" value="UniProtKB-KW"/>
</dbReference>
<evidence type="ECO:0000259" key="1">
    <source>
        <dbReference type="Pfam" id="PF12146"/>
    </source>
</evidence>
<dbReference type="PANTHER" id="PTHR42103:SF2">
    <property type="entry name" value="AB HYDROLASE-1 DOMAIN-CONTAINING PROTEIN"/>
    <property type="match status" value="1"/>
</dbReference>
<dbReference type="EMBL" id="JAXAFO010000001">
    <property type="protein sequence ID" value="MDX6847885.1"/>
    <property type="molecule type" value="Genomic_DNA"/>
</dbReference>